<reference evidence="3 4" key="1">
    <citation type="submission" date="2018-08" db="EMBL/GenBank/DDBJ databases">
        <title>A genome reference for cultivated species of the human gut microbiota.</title>
        <authorList>
            <person name="Zou Y."/>
            <person name="Xue W."/>
            <person name="Luo G."/>
        </authorList>
    </citation>
    <scope>NUCLEOTIDE SEQUENCE [LARGE SCALE GENOMIC DNA]</scope>
    <source>
        <strain evidence="3 4">AF14-49</strain>
    </source>
</reference>
<dbReference type="STRING" id="1121130.GCA_000519105_02051"/>
<evidence type="ECO:0000313" key="3">
    <source>
        <dbReference type="EMBL" id="RGV33403.1"/>
    </source>
</evidence>
<sequence>MIGNTMKEIIYAIFLSFFLCGLCGNAEAKKKKEVKKAIKREVQTPYDKLFKGKKAFTVNGLMKMHLMAGKVYAEFPIELLNRDLALTSSIEDISDNGEGVVGQFAGRVNQFRFTLQDSMLQARLVRRYGVKNTGMGKNADQIIERSNTPGIFQSYKILAYTPDKKAVVVDMTELFLESSRLTNPFPSYAGNSLYGFVQRIHKFQSQRSELLGICGNDNSMSVHCNLGFNVDRLVLGSFMQAKDVPVSVTVNKILMLLPEDPMRPRLADSRIGVNAIIQTELPDVCQGIKTYYITKRWRIEPVDEIRYKQGEMVDVKKPIVFYIDTLMPDSWIKYVKAGAEAWNAAFEKIGLRNVVRTELFPKDSSFDAGDIHNSVIRYAPSWMYYPQYSMHTDPRTGEILNASVYLPANVASYFYTSRTEETMAVDPSVRKARLSEEQFGEMFKAKMMQAIGRCLGLTDNYAASSVYPVDSLRSASFTRKYGVVASVMDDFTCNKIAQPEDVKKGVVLVQQNLGPYDYEVIKYLYKPIMEVKHFREEKAVLGQWIKEMQDKPYCLYMQTPDNWAKFDPRVSRKDLGDDPVKAREYIIRNLKIAINNFFEWYKEDDMDLSARRLCYMELTEGFKGEFAPIVAYLGGIELYDEQMPSYKVVPKETQRRMLIYLLNSCKDLDWLDNKDVLRQLQIMDLPSTKIRESLFGEIMSRLHYVSIAAQKSGGEYTPEEFVLDIYNHIWKNTMQNKPLTKHDMDMEQIFLASIIATSCVDAPVTVFSPNMENGFRSLNPEELKLVNRIQQGIRQSMNYELRDEVAGYNSIPYFEASNGPIAHVYLDLLLKTRDMIQRAVISSTGETKLHYEFMLYRIKKALEKK</sequence>
<dbReference type="PANTHER" id="PTHR38478">
    <property type="entry name" value="PEPTIDASE M1A AND M12B"/>
    <property type="match status" value="1"/>
</dbReference>
<protein>
    <submittedName>
        <fullName evidence="3">DUF5117 domain-containing protein</fullName>
    </submittedName>
</protein>
<dbReference type="SUPFAM" id="SSF55486">
    <property type="entry name" value="Metalloproteases ('zincins'), catalytic domain"/>
    <property type="match status" value="1"/>
</dbReference>
<dbReference type="Pfam" id="PF16313">
    <property type="entry name" value="DUF4953"/>
    <property type="match status" value="1"/>
</dbReference>
<evidence type="ECO:0000313" key="4">
    <source>
        <dbReference type="Proteomes" id="UP000283589"/>
    </source>
</evidence>
<evidence type="ECO:0000259" key="1">
    <source>
        <dbReference type="Pfam" id="PF16313"/>
    </source>
</evidence>
<organism evidence="3 4">
    <name type="scientific">Butyricimonas virosa</name>
    <dbReference type="NCBI Taxonomy" id="544645"/>
    <lineage>
        <taxon>Bacteria</taxon>
        <taxon>Pseudomonadati</taxon>
        <taxon>Bacteroidota</taxon>
        <taxon>Bacteroidia</taxon>
        <taxon>Bacteroidales</taxon>
        <taxon>Odoribacteraceae</taxon>
        <taxon>Butyricimonas</taxon>
    </lineage>
</organism>
<dbReference type="AlphaFoldDB" id="A0A412WZM8"/>
<dbReference type="InterPro" id="IPR033413">
    <property type="entry name" value="DUF5117"/>
</dbReference>
<proteinExistence type="predicted"/>
<dbReference type="InterPro" id="IPR032534">
    <property type="entry name" value="EcxA_zinc-bd"/>
</dbReference>
<dbReference type="Pfam" id="PF17148">
    <property type="entry name" value="DUF5117"/>
    <property type="match status" value="1"/>
</dbReference>
<dbReference type="Proteomes" id="UP000283589">
    <property type="component" value="Unassembled WGS sequence"/>
</dbReference>
<evidence type="ECO:0000259" key="2">
    <source>
        <dbReference type="Pfam" id="PF17148"/>
    </source>
</evidence>
<gene>
    <name evidence="3" type="ORF">DWW18_10980</name>
</gene>
<comment type="caution">
    <text evidence="3">The sequence shown here is derived from an EMBL/GenBank/DDBJ whole genome shotgun (WGS) entry which is preliminary data.</text>
</comment>
<dbReference type="PANTHER" id="PTHR38478:SF1">
    <property type="entry name" value="ZINC DEPENDENT METALLOPROTEASE DOMAIN LIPOPROTEIN"/>
    <property type="match status" value="1"/>
</dbReference>
<feature type="domain" description="DUF5117" evidence="2">
    <location>
        <begin position="124"/>
        <end position="301"/>
    </location>
</feature>
<feature type="domain" description="EcxA zinc-binding" evidence="1">
    <location>
        <begin position="434"/>
        <end position="735"/>
    </location>
</feature>
<dbReference type="EMBL" id="QRZA01000013">
    <property type="protein sequence ID" value="RGV33403.1"/>
    <property type="molecule type" value="Genomic_DNA"/>
</dbReference>
<name>A0A412WZM8_9BACT</name>
<accession>A0A412WZM8</accession>